<evidence type="ECO:0000256" key="6">
    <source>
        <dbReference type="ARBA" id="ARBA00023136"/>
    </source>
</evidence>
<evidence type="ECO:0000256" key="4">
    <source>
        <dbReference type="ARBA" id="ARBA00022692"/>
    </source>
</evidence>
<evidence type="ECO:0000256" key="1">
    <source>
        <dbReference type="ARBA" id="ARBA00004651"/>
    </source>
</evidence>
<dbReference type="InterPro" id="IPR036259">
    <property type="entry name" value="MFS_trans_sf"/>
</dbReference>
<proteinExistence type="predicted"/>
<keyword evidence="2" id="KW-0813">Transport</keyword>
<evidence type="ECO:0000313" key="9">
    <source>
        <dbReference type="EMBL" id="CAA9570961.1"/>
    </source>
</evidence>
<dbReference type="PANTHER" id="PTHR23513">
    <property type="entry name" value="INTEGRAL MEMBRANE EFFLUX PROTEIN-RELATED"/>
    <property type="match status" value="1"/>
</dbReference>
<keyword evidence="4 7" id="KW-0812">Transmembrane</keyword>
<gene>
    <name evidence="9" type="ORF">AVDCRST_MAG33-2524</name>
</gene>
<evidence type="ECO:0000256" key="7">
    <source>
        <dbReference type="SAM" id="Phobius"/>
    </source>
</evidence>
<feature type="transmembrane region" description="Helical" evidence="7">
    <location>
        <begin position="267"/>
        <end position="287"/>
    </location>
</feature>
<keyword evidence="3" id="KW-1003">Cell membrane</keyword>
<evidence type="ECO:0000256" key="2">
    <source>
        <dbReference type="ARBA" id="ARBA00022448"/>
    </source>
</evidence>
<dbReference type="InterPro" id="IPR020846">
    <property type="entry name" value="MFS_dom"/>
</dbReference>
<dbReference type="GO" id="GO:0005886">
    <property type="term" value="C:plasma membrane"/>
    <property type="evidence" value="ECO:0007669"/>
    <property type="project" value="UniProtKB-SubCell"/>
</dbReference>
<dbReference type="Pfam" id="PF05977">
    <property type="entry name" value="MFS_3"/>
    <property type="match status" value="1"/>
</dbReference>
<dbReference type="SUPFAM" id="SSF103473">
    <property type="entry name" value="MFS general substrate transporter"/>
    <property type="match status" value="1"/>
</dbReference>
<evidence type="ECO:0000256" key="5">
    <source>
        <dbReference type="ARBA" id="ARBA00022989"/>
    </source>
</evidence>
<feature type="transmembrane region" description="Helical" evidence="7">
    <location>
        <begin position="294"/>
        <end position="314"/>
    </location>
</feature>
<feature type="transmembrane region" description="Helical" evidence="7">
    <location>
        <begin position="168"/>
        <end position="194"/>
    </location>
</feature>
<dbReference type="Gene3D" id="1.20.1250.20">
    <property type="entry name" value="MFS general substrate transporter like domains"/>
    <property type="match status" value="2"/>
</dbReference>
<feature type="transmembrane region" description="Helical" evidence="7">
    <location>
        <begin position="360"/>
        <end position="380"/>
    </location>
</feature>
<feature type="transmembrane region" description="Helical" evidence="7">
    <location>
        <begin position="386"/>
        <end position="406"/>
    </location>
</feature>
<feature type="transmembrane region" description="Helical" evidence="7">
    <location>
        <begin position="94"/>
        <end position="127"/>
    </location>
</feature>
<feature type="transmembrane region" description="Helical" evidence="7">
    <location>
        <begin position="21"/>
        <end position="45"/>
    </location>
</feature>
<dbReference type="CDD" id="cd06173">
    <property type="entry name" value="MFS_MefA_like"/>
    <property type="match status" value="1"/>
</dbReference>
<dbReference type="InterPro" id="IPR010290">
    <property type="entry name" value="TM_effector"/>
</dbReference>
<evidence type="ECO:0000259" key="8">
    <source>
        <dbReference type="PROSITE" id="PS50850"/>
    </source>
</evidence>
<keyword evidence="6 7" id="KW-0472">Membrane</keyword>
<dbReference type="EMBL" id="CADCWK010000294">
    <property type="protein sequence ID" value="CAA9570961.1"/>
    <property type="molecule type" value="Genomic_DNA"/>
</dbReference>
<feature type="transmembrane region" description="Helical" evidence="7">
    <location>
        <begin position="228"/>
        <end position="255"/>
    </location>
</feature>
<feature type="domain" description="Major facilitator superfamily (MFS) profile" evidence="8">
    <location>
        <begin position="228"/>
        <end position="423"/>
    </location>
</feature>
<organism evidence="9">
    <name type="scientific">uncultured Thermomicrobiales bacterium</name>
    <dbReference type="NCBI Taxonomy" id="1645740"/>
    <lineage>
        <taxon>Bacteria</taxon>
        <taxon>Pseudomonadati</taxon>
        <taxon>Thermomicrobiota</taxon>
        <taxon>Thermomicrobia</taxon>
        <taxon>Thermomicrobiales</taxon>
        <taxon>environmental samples</taxon>
    </lineage>
</organism>
<evidence type="ECO:0000256" key="3">
    <source>
        <dbReference type="ARBA" id="ARBA00022475"/>
    </source>
</evidence>
<feature type="transmembrane region" description="Helical" evidence="7">
    <location>
        <begin position="51"/>
        <end position="74"/>
    </location>
</feature>
<dbReference type="PANTHER" id="PTHR23513:SF6">
    <property type="entry name" value="MAJOR FACILITATOR SUPERFAMILY ASSOCIATED DOMAIN-CONTAINING PROTEIN"/>
    <property type="match status" value="1"/>
</dbReference>
<dbReference type="PROSITE" id="PS50850">
    <property type="entry name" value="MFS"/>
    <property type="match status" value="1"/>
</dbReference>
<reference evidence="9" key="1">
    <citation type="submission" date="2020-02" db="EMBL/GenBank/DDBJ databases">
        <authorList>
            <person name="Meier V. D."/>
        </authorList>
    </citation>
    <scope>NUCLEOTIDE SEQUENCE</scope>
    <source>
        <strain evidence="9">AVDCRST_MAG33</strain>
    </source>
</reference>
<protein>
    <recommendedName>
        <fullName evidence="8">Major facilitator superfamily (MFS) profile domain-containing protein</fullName>
    </recommendedName>
</protein>
<comment type="subcellular location">
    <subcellularLocation>
        <location evidence="1">Cell membrane</location>
        <topology evidence="1">Multi-pass membrane protein</topology>
    </subcellularLocation>
</comment>
<accession>A0A6J4V7N2</accession>
<dbReference type="GO" id="GO:0022857">
    <property type="term" value="F:transmembrane transporter activity"/>
    <property type="evidence" value="ECO:0007669"/>
    <property type="project" value="InterPro"/>
</dbReference>
<sequence length="423" mass="43566">MLMRSPQSIPGLWRHPDFLRLWAAQTASFVGSQITLLAIPVLAVVTLEASALQMGVLAATGVLPTPLVGLLAGVWTDRLPRRAILITSDIGRAALLATIPVMAVLDLLSFTYLCIVSLLVGTLGTFFEIAHPSLLPTLVHRDQLVDGNSKLEISRSGSLIVGPGLAGALIHLLTAPVAIVLDACTYLISAGLLARIRTGEDRARPIRATRGAWAEAREGLALVRHNRLLASMAMSLAVFNLFSSMINALLVLYAVRQLGLSPAELGLVFAAGSAGFPVGAAAAGWVARRIGVGWAIILGAIVSDLALLLIPLAGAIPGGALSLLIASRVIATLGGPITAINQLSLRQAITPPHLLGRTNATMLVLALALAPIGGLVAGLTADVFGIGLTMVVAAIGVQAGFVVLLVSPIGTIRTLPGSPASLS</sequence>
<keyword evidence="5 7" id="KW-1133">Transmembrane helix</keyword>
<dbReference type="AlphaFoldDB" id="A0A6J4V7N2"/>
<name>A0A6J4V7N2_9BACT</name>